<dbReference type="Proteomes" id="UP001174909">
    <property type="component" value="Unassembled WGS sequence"/>
</dbReference>
<dbReference type="Gene3D" id="1.50.40.10">
    <property type="entry name" value="Mitochondrial carrier domain"/>
    <property type="match status" value="1"/>
</dbReference>
<reference evidence="5" key="1">
    <citation type="submission" date="2023-03" db="EMBL/GenBank/DDBJ databases">
        <authorList>
            <person name="Steffen K."/>
            <person name="Cardenas P."/>
        </authorList>
    </citation>
    <scope>NUCLEOTIDE SEQUENCE</scope>
</reference>
<evidence type="ECO:0000256" key="3">
    <source>
        <dbReference type="ARBA" id="ARBA00022692"/>
    </source>
</evidence>
<organism evidence="5 6">
    <name type="scientific">Geodia barretti</name>
    <name type="common">Barrett's horny sponge</name>
    <dbReference type="NCBI Taxonomy" id="519541"/>
    <lineage>
        <taxon>Eukaryota</taxon>
        <taxon>Metazoa</taxon>
        <taxon>Porifera</taxon>
        <taxon>Demospongiae</taxon>
        <taxon>Heteroscleromorpha</taxon>
        <taxon>Tetractinellida</taxon>
        <taxon>Astrophorina</taxon>
        <taxon>Geodiidae</taxon>
        <taxon>Geodia</taxon>
    </lineage>
</organism>
<name>A0AA35TFM4_GEOBA</name>
<keyword evidence="3" id="KW-0812">Transmembrane</keyword>
<keyword evidence="4" id="KW-0472">Membrane</keyword>
<dbReference type="Pfam" id="PF00153">
    <property type="entry name" value="Mito_carr"/>
    <property type="match status" value="1"/>
</dbReference>
<dbReference type="GO" id="GO:0016020">
    <property type="term" value="C:membrane"/>
    <property type="evidence" value="ECO:0007669"/>
    <property type="project" value="UniProtKB-SubCell"/>
</dbReference>
<evidence type="ECO:0000313" key="5">
    <source>
        <dbReference type="EMBL" id="CAI8046834.1"/>
    </source>
</evidence>
<keyword evidence="6" id="KW-1185">Reference proteome</keyword>
<evidence type="ECO:0000256" key="4">
    <source>
        <dbReference type="ARBA" id="ARBA00023136"/>
    </source>
</evidence>
<evidence type="ECO:0000313" key="6">
    <source>
        <dbReference type="Proteomes" id="UP001174909"/>
    </source>
</evidence>
<gene>
    <name evidence="5" type="ORF">GBAR_LOCUS25900</name>
</gene>
<dbReference type="InterPro" id="IPR023395">
    <property type="entry name" value="MCP_dom_sf"/>
</dbReference>
<evidence type="ECO:0000256" key="1">
    <source>
        <dbReference type="ARBA" id="ARBA00004141"/>
    </source>
</evidence>
<dbReference type="InterPro" id="IPR018108">
    <property type="entry name" value="MCP_transmembrane"/>
</dbReference>
<comment type="subcellular location">
    <subcellularLocation>
        <location evidence="1">Membrane</location>
        <topology evidence="1">Multi-pass membrane protein</topology>
    </subcellularLocation>
</comment>
<protein>
    <submittedName>
        <fullName evidence="5">Uncharacterized protein</fullName>
    </submittedName>
</protein>
<dbReference type="SUPFAM" id="SSF103506">
    <property type="entry name" value="Mitochondrial carrier"/>
    <property type="match status" value="1"/>
</dbReference>
<sequence length="88" mass="9622">MAGSSRQRDSFVLKYLLTISAATVSESVTFPLDIVKTRLQVSRQLSGLPRVGLVGTAASLGEERRGGGRDMHAVVNMIICYRIQLMKL</sequence>
<dbReference type="AlphaFoldDB" id="A0AA35TFM4"/>
<comment type="similarity">
    <text evidence="2">Belongs to the mitochondrial carrier (TC 2.A.29) family.</text>
</comment>
<proteinExistence type="inferred from homology"/>
<evidence type="ECO:0000256" key="2">
    <source>
        <dbReference type="ARBA" id="ARBA00006375"/>
    </source>
</evidence>
<accession>A0AA35TFM4</accession>
<comment type="caution">
    <text evidence="5">The sequence shown here is derived from an EMBL/GenBank/DDBJ whole genome shotgun (WGS) entry which is preliminary data.</text>
</comment>
<dbReference type="EMBL" id="CASHTH010003594">
    <property type="protein sequence ID" value="CAI8046834.1"/>
    <property type="molecule type" value="Genomic_DNA"/>
</dbReference>